<dbReference type="Pfam" id="PF18856">
    <property type="entry name" value="baeRF_family12"/>
    <property type="match status" value="1"/>
</dbReference>
<sequence length="135" mass="14838">MKLPHNAHVAVVDGNRFMLLRNTGKPFEPTLEKVDQPELDPSNFSAGVRHQDDASQRSGATDLNELAHGAAVSEWLNAKAVSGDLTQLMVMADPKTLGEMRRHYHSELERILVGEIDKTVTGEPLEKIAKVIAES</sequence>
<proteinExistence type="predicted"/>
<evidence type="ECO:0000313" key="2">
    <source>
        <dbReference type="EMBL" id="MBY8336883.1"/>
    </source>
</evidence>
<name>A0ABS7PCT9_9SPHN</name>
<reference evidence="2 3" key="1">
    <citation type="submission" date="2021-07" db="EMBL/GenBank/DDBJ databases">
        <title>Alteriqipengyuania abyssalis NZ-12B nov, sp.nov isolated from deep sea sponge in pacific ocean.</title>
        <authorList>
            <person name="Tareen S."/>
            <person name="Wink J."/>
        </authorList>
    </citation>
    <scope>NUCLEOTIDE SEQUENCE [LARGE SCALE GENOMIC DNA]</scope>
    <source>
        <strain evidence="2 3">NZ-12B</strain>
    </source>
</reference>
<keyword evidence="3" id="KW-1185">Reference proteome</keyword>
<organism evidence="2 3">
    <name type="scientific">Alteriqipengyuania abyssalis</name>
    <dbReference type="NCBI Taxonomy" id="2860200"/>
    <lineage>
        <taxon>Bacteria</taxon>
        <taxon>Pseudomonadati</taxon>
        <taxon>Pseudomonadota</taxon>
        <taxon>Alphaproteobacteria</taxon>
        <taxon>Sphingomonadales</taxon>
        <taxon>Erythrobacteraceae</taxon>
        <taxon>Alteriqipengyuania</taxon>
    </lineage>
</organism>
<comment type="caution">
    <text evidence="2">The sequence shown here is derived from an EMBL/GenBank/DDBJ whole genome shotgun (WGS) entry which is preliminary data.</text>
</comment>
<dbReference type="InterPro" id="IPR041374">
    <property type="entry name" value="BaeRF_family12"/>
</dbReference>
<protein>
    <submittedName>
        <fullName evidence="2">Host attachment protein</fullName>
    </submittedName>
</protein>
<dbReference type="EMBL" id="JAHWXP010000002">
    <property type="protein sequence ID" value="MBY8336883.1"/>
    <property type="molecule type" value="Genomic_DNA"/>
</dbReference>
<gene>
    <name evidence="2" type="ORF">KYN89_07460</name>
</gene>
<dbReference type="Proteomes" id="UP000759298">
    <property type="component" value="Unassembled WGS sequence"/>
</dbReference>
<accession>A0ABS7PCT9</accession>
<evidence type="ECO:0000256" key="1">
    <source>
        <dbReference type="SAM" id="MobiDB-lite"/>
    </source>
</evidence>
<feature type="region of interest" description="Disordered" evidence="1">
    <location>
        <begin position="28"/>
        <end position="61"/>
    </location>
</feature>
<evidence type="ECO:0000313" key="3">
    <source>
        <dbReference type="Proteomes" id="UP000759298"/>
    </source>
</evidence>